<evidence type="ECO:0000313" key="3">
    <source>
        <dbReference type="Proteomes" id="UP000093267"/>
    </source>
</evidence>
<proteinExistence type="predicted"/>
<dbReference type="OrthoDB" id="9810250at2"/>
<reference evidence="2 3" key="1">
    <citation type="submission" date="2016-03" db="EMBL/GenBank/DDBJ databases">
        <title>Pediococcus and Lactobacillus from brewery environment - whole genome sequencing and assembly.</title>
        <authorList>
            <person name="Behr J."/>
            <person name="Geissler A.J."/>
            <person name="Vogel R.F."/>
        </authorList>
    </citation>
    <scope>NUCLEOTIDE SEQUENCE [LARGE SCALE GENOMIC DNA]</scope>
    <source>
        <strain evidence="2 3">TMW 1.1995</strain>
    </source>
</reference>
<dbReference type="RefSeq" id="WP_056987679.1">
    <property type="nucleotide sequence ID" value="NZ_CP014912.1"/>
</dbReference>
<evidence type="ECO:0000313" key="2">
    <source>
        <dbReference type="EMBL" id="ANZ68010.1"/>
    </source>
</evidence>
<sequence length="121" mass="13728">MRCCEIINHYIDPFYDELNALPTKDPAVISEAYFTYVAHNSALFEVLIKSGAETILSQQFTQLVSQFYLTNAQTIPFEGDYARYWNSFVAAGLYNMTIDWIEDGRQAPISLMAEIARKVAG</sequence>
<dbReference type="InterPro" id="IPR039532">
    <property type="entry name" value="TetR_C_Firmicutes"/>
</dbReference>
<name>A0A1B2J182_9LACO</name>
<accession>A0A1B2J182</accession>
<keyword evidence="3" id="KW-1185">Reference proteome</keyword>
<feature type="domain" description="Transcriptional regulator TetR C-terminal Firmicutes type" evidence="1">
    <location>
        <begin position="30"/>
        <end position="118"/>
    </location>
</feature>
<dbReference type="EMBL" id="CP014924">
    <property type="protein sequence ID" value="ANZ68010.1"/>
    <property type="molecule type" value="Genomic_DNA"/>
</dbReference>
<evidence type="ECO:0000259" key="1">
    <source>
        <dbReference type="Pfam" id="PF14278"/>
    </source>
</evidence>
<dbReference type="Pfam" id="PF14278">
    <property type="entry name" value="TetR_C_8"/>
    <property type="match status" value="1"/>
</dbReference>
<protein>
    <recommendedName>
        <fullName evidence="1">Transcriptional regulator TetR C-terminal Firmicutes type domain-containing protein</fullName>
    </recommendedName>
</protein>
<gene>
    <name evidence="2" type="ORF">AYR63_13250</name>
</gene>
<dbReference type="KEGG" id="lpd:AYR62_06345"/>
<dbReference type="AlphaFoldDB" id="A0A1B2J182"/>
<organism evidence="2 3">
    <name type="scientific">Secundilactobacillus paracollinoides</name>
    <dbReference type="NCBI Taxonomy" id="240427"/>
    <lineage>
        <taxon>Bacteria</taxon>
        <taxon>Bacillati</taxon>
        <taxon>Bacillota</taxon>
        <taxon>Bacilli</taxon>
        <taxon>Lactobacillales</taxon>
        <taxon>Lactobacillaceae</taxon>
        <taxon>Secundilactobacillus</taxon>
    </lineage>
</organism>
<dbReference type="Proteomes" id="UP000093267">
    <property type="component" value="Chromosome"/>
</dbReference>
<dbReference type="Gene3D" id="1.10.357.10">
    <property type="entry name" value="Tetracycline Repressor, domain 2"/>
    <property type="match status" value="1"/>
</dbReference>